<gene>
    <name evidence="2" type="ORF">GGD45_000087</name>
</gene>
<reference evidence="2 3" key="1">
    <citation type="submission" date="2020-08" db="EMBL/GenBank/DDBJ databases">
        <title>Genomic Encyclopedia of Type Strains, Phase IV (KMG-V): Genome sequencing to study the core and pangenomes of soil and plant-associated prokaryotes.</title>
        <authorList>
            <person name="Whitman W."/>
        </authorList>
    </citation>
    <scope>NUCLEOTIDE SEQUENCE [LARGE SCALE GENOMIC DNA]</scope>
    <source>
        <strain evidence="2 3">SEMIA 4059</strain>
    </source>
</reference>
<protein>
    <submittedName>
        <fullName evidence="2">Uncharacterized protein</fullName>
    </submittedName>
</protein>
<proteinExistence type="predicted"/>
<feature type="region of interest" description="Disordered" evidence="1">
    <location>
        <begin position="1"/>
        <end position="32"/>
    </location>
</feature>
<feature type="compositionally biased region" description="Polar residues" evidence="1">
    <location>
        <begin position="21"/>
        <end position="32"/>
    </location>
</feature>
<feature type="compositionally biased region" description="Basic residues" evidence="1">
    <location>
        <begin position="10"/>
        <end position="20"/>
    </location>
</feature>
<comment type="caution">
    <text evidence="2">The sequence shown here is derived from an EMBL/GenBank/DDBJ whole genome shotgun (WGS) entry which is preliminary data.</text>
</comment>
<organism evidence="2 3">
    <name type="scientific">Rhizobium tropici</name>
    <dbReference type="NCBI Taxonomy" id="398"/>
    <lineage>
        <taxon>Bacteria</taxon>
        <taxon>Pseudomonadati</taxon>
        <taxon>Pseudomonadota</taxon>
        <taxon>Alphaproteobacteria</taxon>
        <taxon>Hyphomicrobiales</taxon>
        <taxon>Rhizobiaceae</taxon>
        <taxon>Rhizobium/Agrobacterium group</taxon>
        <taxon>Rhizobium</taxon>
    </lineage>
</organism>
<accession>A0ABR6QRZ7</accession>
<sequence>MDKGYPVEKGKRRKLLRRQRISTINSPCYPTQ</sequence>
<evidence type="ECO:0000313" key="2">
    <source>
        <dbReference type="EMBL" id="MBB6489703.1"/>
    </source>
</evidence>
<evidence type="ECO:0000256" key="1">
    <source>
        <dbReference type="SAM" id="MobiDB-lite"/>
    </source>
</evidence>
<dbReference type="EMBL" id="JACHBF010000001">
    <property type="protein sequence ID" value="MBB6489703.1"/>
    <property type="molecule type" value="Genomic_DNA"/>
</dbReference>
<evidence type="ECO:0000313" key="3">
    <source>
        <dbReference type="Proteomes" id="UP000526625"/>
    </source>
</evidence>
<dbReference type="Proteomes" id="UP000526625">
    <property type="component" value="Unassembled WGS sequence"/>
</dbReference>
<name>A0ABR6QRZ7_RHITR</name>
<keyword evidence="3" id="KW-1185">Reference proteome</keyword>